<accession>A0A2W7VKQ3</accession>
<evidence type="ECO:0000313" key="2">
    <source>
        <dbReference type="Proteomes" id="UP000249177"/>
    </source>
</evidence>
<keyword evidence="2" id="KW-1185">Reference proteome</keyword>
<reference evidence="1 2" key="1">
    <citation type="submission" date="2018-06" db="EMBL/GenBank/DDBJ databases">
        <title>Flavobacterium sp IMCC34762, genome.</title>
        <authorList>
            <person name="Joung Y."/>
            <person name="Cho J."/>
            <person name="Song J."/>
        </authorList>
    </citation>
    <scope>NUCLEOTIDE SEQUENCE [LARGE SCALE GENOMIC DNA]</scope>
    <source>
        <strain evidence="1 2">IMCC34762</strain>
    </source>
</reference>
<evidence type="ECO:0000313" key="1">
    <source>
        <dbReference type="EMBL" id="PZX92792.1"/>
    </source>
</evidence>
<protein>
    <submittedName>
        <fullName evidence="1">Uncharacterized protein</fullName>
    </submittedName>
</protein>
<dbReference type="EMBL" id="QKXH01000008">
    <property type="protein sequence ID" value="PZX92792.1"/>
    <property type="molecule type" value="Genomic_DNA"/>
</dbReference>
<organism evidence="1 2">
    <name type="scientific">Flavobacterium aquariorum</name>
    <dbReference type="NCBI Taxonomy" id="2217670"/>
    <lineage>
        <taxon>Bacteria</taxon>
        <taxon>Pseudomonadati</taxon>
        <taxon>Bacteroidota</taxon>
        <taxon>Flavobacteriia</taxon>
        <taxon>Flavobacteriales</taxon>
        <taxon>Flavobacteriaceae</taxon>
        <taxon>Flavobacterium</taxon>
    </lineage>
</organism>
<dbReference type="AlphaFoldDB" id="A0A2W7VKQ3"/>
<name>A0A2W7VKQ3_9FLAO</name>
<proteinExistence type="predicted"/>
<dbReference type="Proteomes" id="UP000249177">
    <property type="component" value="Unassembled WGS sequence"/>
</dbReference>
<sequence>MTDTELKLFYENINSVSSFSRIRKIYELTNNLDEYLLYQLKRDFFIFYMERLKNKLSESKEYEQEDIDVIFGDVLLNEDFENYLEEFELSFSSAFDYEYLEEALDITKDFINEIEDLINIENAKKRLQIGYYYDYAQNTYLKVKTDKEIEEEKKLEEEGDEEEIVETGSISIAMKVIYLERLGIIELLKNKKPFNTSRNSMAKVLSRIIGAKVVSVQPLLNSILSKDTDSRHNPLNSEKNVEIVDDQLINIGFDLKKK</sequence>
<comment type="caution">
    <text evidence="1">The sequence shown here is derived from an EMBL/GenBank/DDBJ whole genome shotgun (WGS) entry which is preliminary data.</text>
</comment>
<gene>
    <name evidence="1" type="ORF">DOS84_13035</name>
</gene>